<protein>
    <submittedName>
        <fullName evidence="1">Uncharacterized protein</fullName>
    </submittedName>
</protein>
<evidence type="ECO:0000313" key="1">
    <source>
        <dbReference type="EMBL" id="RMQ36719.1"/>
    </source>
</evidence>
<dbReference type="EMBL" id="RBRB01000076">
    <property type="protein sequence ID" value="RMQ36719.1"/>
    <property type="molecule type" value="Genomic_DNA"/>
</dbReference>
<accession>A0A3M4L5L6</accession>
<dbReference type="RefSeq" id="WP_007252401.1">
    <property type="nucleotide sequence ID" value="NZ_RBRB01000076.1"/>
</dbReference>
<dbReference type="AlphaFoldDB" id="A0A3M4L5L6"/>
<dbReference type="GeneID" id="64463929"/>
<comment type="caution">
    <text evidence="1">The sequence shown here is derived from an EMBL/GenBank/DDBJ whole genome shotgun (WGS) entry which is preliminary data.</text>
</comment>
<proteinExistence type="predicted"/>
<gene>
    <name evidence="1" type="ORF">ALQ07_200118</name>
</gene>
<sequence>MFRICRQDQAGPAGMFGDGLAHFHAVSRSLATHWYHVSLKRKHEGRFVAFEEMLNDEPRLVEVLLAQGEDLVVQEVQVVSPSWMNHDSGWKMEKLMSLSMGFNQVGVPVSVIEVESGAVYVNTHQVGLDIGSLNGVRELYRRRVAQSNVVAENRRE</sequence>
<name>A0A3M4L5L6_PSESF</name>
<dbReference type="Proteomes" id="UP000273140">
    <property type="component" value="Unassembled WGS sequence"/>
</dbReference>
<reference evidence="1 2" key="1">
    <citation type="submission" date="2018-08" db="EMBL/GenBank/DDBJ databases">
        <title>Recombination of ecologically and evolutionarily significant loci maintains genetic cohesion in the Pseudomonas syringae species complex.</title>
        <authorList>
            <person name="Dillon M."/>
            <person name="Thakur S."/>
            <person name="Almeida R.N.D."/>
            <person name="Weir B.S."/>
            <person name="Guttman D.S."/>
        </authorList>
    </citation>
    <scope>NUCLEOTIDE SEQUENCE [LARGE SCALE GENOMIC DNA]</scope>
    <source>
        <strain evidence="1 2">ICMP 19074</strain>
    </source>
</reference>
<evidence type="ECO:0000313" key="2">
    <source>
        <dbReference type="Proteomes" id="UP000273140"/>
    </source>
</evidence>
<organism evidence="1 2">
    <name type="scientific">Pseudomonas syringae pv. actinidiae</name>
    <dbReference type="NCBI Taxonomy" id="103796"/>
    <lineage>
        <taxon>Bacteria</taxon>
        <taxon>Pseudomonadati</taxon>
        <taxon>Pseudomonadota</taxon>
        <taxon>Gammaproteobacteria</taxon>
        <taxon>Pseudomonadales</taxon>
        <taxon>Pseudomonadaceae</taxon>
        <taxon>Pseudomonas</taxon>
        <taxon>Pseudomonas syringae</taxon>
    </lineage>
</organism>